<keyword evidence="1" id="KW-0812">Transmembrane</keyword>
<comment type="caution">
    <text evidence="2">The sequence shown here is derived from an EMBL/GenBank/DDBJ whole genome shotgun (WGS) entry which is preliminary data.</text>
</comment>
<feature type="transmembrane region" description="Helical" evidence="1">
    <location>
        <begin position="87"/>
        <end position="106"/>
    </location>
</feature>
<evidence type="ECO:0000256" key="1">
    <source>
        <dbReference type="SAM" id="Phobius"/>
    </source>
</evidence>
<evidence type="ECO:0000313" key="2">
    <source>
        <dbReference type="EMBL" id="RMB79957.1"/>
    </source>
</evidence>
<evidence type="ECO:0000313" key="3">
    <source>
        <dbReference type="Proteomes" id="UP000270471"/>
    </source>
</evidence>
<feature type="transmembrane region" description="Helical" evidence="1">
    <location>
        <begin position="62"/>
        <end position="80"/>
    </location>
</feature>
<sequence>MIGRLRIMGHGGEMLFSIPDYGWCLIAVAASAFYMLGLWALGRGLPDELQPTEQESRLRRQAFYFVPVLLVVFLVVNVLFRPEPASTILFLYSDAVAVIPVALVPVRSRLVRATLAQRRNPGTKIKLDWVTKVWVWGVLWASILAGAAALMSAPGHGTSR</sequence>
<feature type="transmembrane region" description="Helical" evidence="1">
    <location>
        <begin position="21"/>
        <end position="42"/>
    </location>
</feature>
<keyword evidence="1" id="KW-0472">Membrane</keyword>
<keyword evidence="3" id="KW-1185">Reference proteome</keyword>
<name>A0A3M0HSF1_9ACTN</name>
<organism evidence="2 3">
    <name type="scientific">Streptomyces shenzhenensis</name>
    <dbReference type="NCBI Taxonomy" id="943815"/>
    <lineage>
        <taxon>Bacteria</taxon>
        <taxon>Bacillati</taxon>
        <taxon>Actinomycetota</taxon>
        <taxon>Actinomycetes</taxon>
        <taxon>Kitasatosporales</taxon>
        <taxon>Streptomycetaceae</taxon>
        <taxon>Streptomyces</taxon>
    </lineage>
</organism>
<feature type="transmembrane region" description="Helical" evidence="1">
    <location>
        <begin position="133"/>
        <end position="153"/>
    </location>
</feature>
<dbReference type="EMBL" id="PENI01000050">
    <property type="protein sequence ID" value="RMB79957.1"/>
    <property type="molecule type" value="Genomic_DNA"/>
</dbReference>
<keyword evidence="1" id="KW-1133">Transmembrane helix</keyword>
<reference evidence="2 3" key="1">
    <citation type="submission" date="2017-11" db="EMBL/GenBank/DDBJ databases">
        <title>Draft genome of actinobacteria isolated from guarana (Paullinia cupana (Mart.) Ducke.</title>
        <authorList>
            <person name="Siqueira K.A."/>
            <person name="Liotti R.G."/>
            <person name="Mendes T.A.O."/>
            <person name="Soares M.A."/>
        </authorList>
    </citation>
    <scope>NUCLEOTIDE SEQUENCE [LARGE SCALE GENOMIC DNA]</scope>
    <source>
        <strain evidence="2 3">193</strain>
    </source>
</reference>
<protein>
    <submittedName>
        <fullName evidence="2">Uncharacterized protein</fullName>
    </submittedName>
</protein>
<dbReference type="RefSeq" id="WP_121895255.1">
    <property type="nucleotide sequence ID" value="NZ_PENI01000050.1"/>
</dbReference>
<dbReference type="Proteomes" id="UP000270471">
    <property type="component" value="Unassembled WGS sequence"/>
</dbReference>
<dbReference type="AlphaFoldDB" id="A0A3M0HSF1"/>
<proteinExistence type="predicted"/>
<accession>A0A3M0HSF1</accession>
<dbReference type="OrthoDB" id="4217568at2"/>
<gene>
    <name evidence="2" type="ORF">CTZ28_43005</name>
</gene>